<dbReference type="InParanoid" id="I7MJU1"/>
<dbReference type="InterPro" id="IPR023473">
    <property type="entry name" value="AMMECR1"/>
</dbReference>
<dbReference type="PANTHER" id="PTHR13016:SF0">
    <property type="entry name" value="AMME SYNDROME CANDIDATE GENE 1 PROTEIN"/>
    <property type="match status" value="1"/>
</dbReference>
<dbReference type="STRING" id="312017.I7MJU1"/>
<feature type="domain" description="AMMECR1" evidence="1">
    <location>
        <begin position="3"/>
        <end position="195"/>
    </location>
</feature>
<dbReference type="InterPro" id="IPR002733">
    <property type="entry name" value="AMMECR1_domain"/>
</dbReference>
<dbReference type="EMBL" id="GG662667">
    <property type="protein sequence ID" value="EAR97193.2"/>
    <property type="molecule type" value="Genomic_DNA"/>
</dbReference>
<dbReference type="eggNOG" id="KOG3274">
    <property type="taxonomic scope" value="Eukaryota"/>
</dbReference>
<gene>
    <name evidence="2" type="ORF">TTHERM_00481270</name>
</gene>
<reference evidence="3" key="1">
    <citation type="journal article" date="2006" name="PLoS Biol.">
        <title>Macronuclear genome sequence of the ciliate Tetrahymena thermophila, a model eukaryote.</title>
        <authorList>
            <person name="Eisen J.A."/>
            <person name="Coyne R.S."/>
            <person name="Wu M."/>
            <person name="Wu D."/>
            <person name="Thiagarajan M."/>
            <person name="Wortman J.R."/>
            <person name="Badger J.H."/>
            <person name="Ren Q."/>
            <person name="Amedeo P."/>
            <person name="Jones K.M."/>
            <person name="Tallon L.J."/>
            <person name="Delcher A.L."/>
            <person name="Salzberg S.L."/>
            <person name="Silva J.C."/>
            <person name="Haas B.J."/>
            <person name="Majoros W.H."/>
            <person name="Farzad M."/>
            <person name="Carlton J.M."/>
            <person name="Smith R.K. Jr."/>
            <person name="Garg J."/>
            <person name="Pearlman R.E."/>
            <person name="Karrer K.M."/>
            <person name="Sun L."/>
            <person name="Manning G."/>
            <person name="Elde N.C."/>
            <person name="Turkewitz A.P."/>
            <person name="Asai D.J."/>
            <person name="Wilkes D.E."/>
            <person name="Wang Y."/>
            <person name="Cai H."/>
            <person name="Collins K."/>
            <person name="Stewart B.A."/>
            <person name="Lee S.R."/>
            <person name="Wilamowska K."/>
            <person name="Weinberg Z."/>
            <person name="Ruzzo W.L."/>
            <person name="Wloga D."/>
            <person name="Gaertig J."/>
            <person name="Frankel J."/>
            <person name="Tsao C.-C."/>
            <person name="Gorovsky M.A."/>
            <person name="Keeling P.J."/>
            <person name="Waller R.F."/>
            <person name="Patron N.J."/>
            <person name="Cherry J.M."/>
            <person name="Stover N.A."/>
            <person name="Krieger C.J."/>
            <person name="del Toro C."/>
            <person name="Ryder H.F."/>
            <person name="Williamson S.C."/>
            <person name="Barbeau R.A."/>
            <person name="Hamilton E.P."/>
            <person name="Orias E."/>
        </authorList>
    </citation>
    <scope>NUCLEOTIDE SEQUENCE [LARGE SCALE GENOMIC DNA]</scope>
    <source>
        <strain evidence="3">SB210</strain>
    </source>
</reference>
<sequence>MDQQNNQVQATKEHCKYCFDVLKAALNNQPIPPFPSQLPKYKCPLFVTWHIDGDDLRGCIGTFQHENIEKILPQYAMISAFKDSRFSPITLSELPRLNVSVSLLVNFQDNKKSFDWVIGKHGIIIDFQHNGHTGNATFLPEVASDQTWDQRTTLEHLIKKAGYRGKDLDIVIHKIKLTTYESSKCSLDYSEYINM</sequence>
<keyword evidence="3" id="KW-1185">Reference proteome</keyword>
<proteinExistence type="predicted"/>
<dbReference type="KEGG" id="tet:TTHERM_00481270"/>
<name>I7MJU1_TETTS</name>
<dbReference type="NCBIfam" id="TIGR00296">
    <property type="entry name" value="TIGR00296 family protein"/>
    <property type="match status" value="1"/>
</dbReference>
<evidence type="ECO:0000259" key="1">
    <source>
        <dbReference type="PROSITE" id="PS51112"/>
    </source>
</evidence>
<dbReference type="AlphaFoldDB" id="I7MJU1"/>
<evidence type="ECO:0000313" key="2">
    <source>
        <dbReference type="EMBL" id="EAR97193.2"/>
    </source>
</evidence>
<dbReference type="InterPro" id="IPR036071">
    <property type="entry name" value="AMMECR1_dom_sf"/>
</dbReference>
<dbReference type="PANTHER" id="PTHR13016">
    <property type="entry name" value="AMMECR1 HOMOLOG"/>
    <property type="match status" value="1"/>
</dbReference>
<dbReference type="RefSeq" id="XP_001017438.2">
    <property type="nucleotide sequence ID" value="XM_001017438.3"/>
</dbReference>
<dbReference type="GeneID" id="7832921"/>
<dbReference type="Gene3D" id="3.30.700.20">
    <property type="entry name" value="Hypothetical protein ph0010, domain 1"/>
    <property type="match status" value="1"/>
</dbReference>
<dbReference type="PROSITE" id="PS51112">
    <property type="entry name" value="AMMECR1"/>
    <property type="match status" value="1"/>
</dbReference>
<dbReference type="InterPro" id="IPR027485">
    <property type="entry name" value="AMMECR1_N"/>
</dbReference>
<dbReference type="SUPFAM" id="SSF143447">
    <property type="entry name" value="AMMECR1-like"/>
    <property type="match status" value="1"/>
</dbReference>
<dbReference type="Pfam" id="PF01871">
    <property type="entry name" value="AMMECR1"/>
    <property type="match status" value="1"/>
</dbReference>
<accession>I7MJU1</accession>
<dbReference type="Proteomes" id="UP000009168">
    <property type="component" value="Unassembled WGS sequence"/>
</dbReference>
<organism evidence="2 3">
    <name type="scientific">Tetrahymena thermophila (strain SB210)</name>
    <dbReference type="NCBI Taxonomy" id="312017"/>
    <lineage>
        <taxon>Eukaryota</taxon>
        <taxon>Sar</taxon>
        <taxon>Alveolata</taxon>
        <taxon>Ciliophora</taxon>
        <taxon>Intramacronucleata</taxon>
        <taxon>Oligohymenophorea</taxon>
        <taxon>Hymenostomatida</taxon>
        <taxon>Tetrahymenina</taxon>
        <taxon>Tetrahymenidae</taxon>
        <taxon>Tetrahymena</taxon>
    </lineage>
</organism>
<dbReference type="FunCoup" id="I7MJU1">
    <property type="interactions" value="506"/>
</dbReference>
<dbReference type="OrthoDB" id="24630at2759"/>
<evidence type="ECO:0000313" key="3">
    <source>
        <dbReference type="Proteomes" id="UP000009168"/>
    </source>
</evidence>
<protein>
    <submittedName>
        <fullName evidence="2">AMMECR-like protein</fullName>
    </submittedName>
</protein>